<sequence length="75" mass="8575">MQHTDQAPHLLLNQHLYTTGQVAKLLGVDESTLRRWRRATPIQGPGFIHLSQRVVMYPADDLETYLQSRHVLPSA</sequence>
<feature type="domain" description="Helix-turn-helix" evidence="1">
    <location>
        <begin position="16"/>
        <end position="69"/>
    </location>
</feature>
<protein>
    <submittedName>
        <fullName evidence="2">Helix-turn-helix domain-containing protein</fullName>
    </submittedName>
</protein>
<organism evidence="2 3">
    <name type="scientific">Nocardia terpenica</name>
    <dbReference type="NCBI Taxonomy" id="455432"/>
    <lineage>
        <taxon>Bacteria</taxon>
        <taxon>Bacillati</taxon>
        <taxon>Actinomycetota</taxon>
        <taxon>Actinomycetes</taxon>
        <taxon>Mycobacteriales</taxon>
        <taxon>Nocardiaceae</taxon>
        <taxon>Nocardia</taxon>
    </lineage>
</organism>
<dbReference type="Proteomes" id="UP000500953">
    <property type="component" value="Chromosome"/>
</dbReference>
<proteinExistence type="predicted"/>
<dbReference type="Gene3D" id="1.10.1660.10">
    <property type="match status" value="1"/>
</dbReference>
<evidence type="ECO:0000313" key="3">
    <source>
        <dbReference type="Proteomes" id="UP000500953"/>
    </source>
</evidence>
<reference evidence="2 3" key="1">
    <citation type="journal article" date="2019" name="ACS Chem. Biol.">
        <title>Identification and Mobilization of a Cryptic Antibiotic Biosynthesis Gene Locus from a Human-Pathogenic Nocardia Isolate.</title>
        <authorList>
            <person name="Herisse M."/>
            <person name="Ishida K."/>
            <person name="Porter J.L."/>
            <person name="Howden B."/>
            <person name="Hertweck C."/>
            <person name="Stinear T.P."/>
            <person name="Pidot S.J."/>
        </authorList>
    </citation>
    <scope>NUCLEOTIDE SEQUENCE [LARGE SCALE GENOMIC DNA]</scope>
    <source>
        <strain evidence="2 3">AUSMDU00012715</strain>
    </source>
</reference>
<accession>A0A6G9Z273</accession>
<dbReference type="InterPro" id="IPR009061">
    <property type="entry name" value="DNA-bd_dom_put_sf"/>
</dbReference>
<dbReference type="AlphaFoldDB" id="A0A6G9Z273"/>
<dbReference type="InterPro" id="IPR041657">
    <property type="entry name" value="HTH_17"/>
</dbReference>
<gene>
    <name evidence="2" type="ORF">F6W96_15950</name>
</gene>
<dbReference type="SUPFAM" id="SSF46955">
    <property type="entry name" value="Putative DNA-binding domain"/>
    <property type="match status" value="1"/>
</dbReference>
<name>A0A6G9Z273_9NOCA</name>
<dbReference type="Pfam" id="PF12728">
    <property type="entry name" value="HTH_17"/>
    <property type="match status" value="1"/>
</dbReference>
<evidence type="ECO:0000259" key="1">
    <source>
        <dbReference type="Pfam" id="PF12728"/>
    </source>
</evidence>
<dbReference type="RefSeq" id="WP_167486841.1">
    <property type="nucleotide sequence ID" value="NZ_CP046173.1"/>
</dbReference>
<dbReference type="EMBL" id="CP046173">
    <property type="protein sequence ID" value="QIS19554.1"/>
    <property type="molecule type" value="Genomic_DNA"/>
</dbReference>
<evidence type="ECO:0000313" key="2">
    <source>
        <dbReference type="EMBL" id="QIS19554.1"/>
    </source>
</evidence>